<dbReference type="SUPFAM" id="SSF53254">
    <property type="entry name" value="Phosphoglycerate mutase-like"/>
    <property type="match status" value="2"/>
</dbReference>
<proteinExistence type="predicted"/>
<evidence type="ECO:0000313" key="3">
    <source>
        <dbReference type="EMBL" id="THG97933.1"/>
    </source>
</evidence>
<keyword evidence="2" id="KW-1133">Transmembrane helix</keyword>
<keyword evidence="2" id="KW-0812">Transmembrane</keyword>
<feature type="transmembrane region" description="Helical" evidence="2">
    <location>
        <begin position="432"/>
        <end position="455"/>
    </location>
</feature>
<name>A0A4S4KIC5_9APHY</name>
<feature type="transmembrane region" description="Helical" evidence="2">
    <location>
        <begin position="844"/>
        <end position="869"/>
    </location>
</feature>
<keyword evidence="4" id="KW-1185">Reference proteome</keyword>
<dbReference type="Gene3D" id="3.40.50.1240">
    <property type="entry name" value="Phosphoglycerate mutase-like"/>
    <property type="match status" value="2"/>
</dbReference>
<gene>
    <name evidence="3" type="ORF">EW026_g4174</name>
</gene>
<evidence type="ECO:0008006" key="5">
    <source>
        <dbReference type="Google" id="ProtNLM"/>
    </source>
</evidence>
<protein>
    <recommendedName>
        <fullName evidence="5">Phosphoglycerate mutase-like protein</fullName>
    </recommendedName>
</protein>
<dbReference type="AlphaFoldDB" id="A0A4S4KIC5"/>
<dbReference type="InterPro" id="IPR029033">
    <property type="entry name" value="His_PPase_superfam"/>
</dbReference>
<feature type="compositionally biased region" description="Basic and acidic residues" evidence="1">
    <location>
        <begin position="877"/>
        <end position="895"/>
    </location>
</feature>
<dbReference type="Proteomes" id="UP000309038">
    <property type="component" value="Unassembled WGS sequence"/>
</dbReference>
<dbReference type="EMBL" id="SGPJ01000142">
    <property type="protein sequence ID" value="THG97933.1"/>
    <property type="molecule type" value="Genomic_DNA"/>
</dbReference>
<dbReference type="PANTHER" id="PTHR11567">
    <property type="entry name" value="ACID PHOSPHATASE-RELATED"/>
    <property type="match status" value="1"/>
</dbReference>
<dbReference type="PANTHER" id="PTHR11567:SF142">
    <property type="entry name" value="PHOSPHOGLYCERATE MUTASE-LIKE PROTEIN"/>
    <property type="match status" value="1"/>
</dbReference>
<evidence type="ECO:0000256" key="2">
    <source>
        <dbReference type="SAM" id="Phobius"/>
    </source>
</evidence>
<accession>A0A4S4KIC5</accession>
<evidence type="ECO:0000313" key="4">
    <source>
        <dbReference type="Proteomes" id="UP000309038"/>
    </source>
</evidence>
<dbReference type="GO" id="GO:0016791">
    <property type="term" value="F:phosphatase activity"/>
    <property type="evidence" value="ECO:0007669"/>
    <property type="project" value="TreeGrafter"/>
</dbReference>
<evidence type="ECO:0000256" key="1">
    <source>
        <dbReference type="SAM" id="MobiDB-lite"/>
    </source>
</evidence>
<feature type="region of interest" description="Disordered" evidence="1">
    <location>
        <begin position="873"/>
        <end position="895"/>
    </location>
</feature>
<organism evidence="3 4">
    <name type="scientific">Hermanssonia centrifuga</name>
    <dbReference type="NCBI Taxonomy" id="98765"/>
    <lineage>
        <taxon>Eukaryota</taxon>
        <taxon>Fungi</taxon>
        <taxon>Dikarya</taxon>
        <taxon>Basidiomycota</taxon>
        <taxon>Agaricomycotina</taxon>
        <taxon>Agaricomycetes</taxon>
        <taxon>Polyporales</taxon>
        <taxon>Meruliaceae</taxon>
        <taxon>Hermanssonia</taxon>
    </lineage>
</organism>
<reference evidence="3 4" key="1">
    <citation type="submission" date="2019-02" db="EMBL/GenBank/DDBJ databases">
        <title>Genome sequencing of the rare red list fungi Phlebia centrifuga.</title>
        <authorList>
            <person name="Buettner E."/>
            <person name="Kellner H."/>
        </authorList>
    </citation>
    <scope>NUCLEOTIDE SEQUENCE [LARGE SCALE GENOMIC DNA]</scope>
    <source>
        <strain evidence="3 4">DSM 108282</strain>
    </source>
</reference>
<sequence>MSADTSDASEVLGIVLMARHGDRRGFYQDPLTYTPSATSITPLGEQEEFALGNFLRSTYLNPKSPTFIGASELFNQSQVAARADAGGEGGVIFDSAIALLQGLFPPTPDNKDTLADGKTVVAPLGGYQYVPIESVEPNEDVSLEGFTSCPQLDAHTAAFYNSSQFLAVANAAAPFLAKLPPFLDGRDVTLVNMWNIFDYMNVQSIHNATFAKRLPPTFLAQARALANFHEYGVFSDVDFSGIGNIAFRTMLPSVLTAFQRIANASDPLKIHYSAISYKPFDSLFNMTGVVNLGEITGGVVSYAAVVVFEVRKPSHGSEPVLRFKFKNGTDDNTLHTYNLNFPGWSGKGDVPLSTFLSAFEPAAINTTTQWCNVCGQTTLRGCADLKGVPGPPTSVQALLEAPSAMSSASAGETSCIATYNESDRISPVGAGFLGAGLSLAVMTALIATLMLFGLFSFGSKKSKRSNNDIVISDLREAVQEFQLGNFIQATYLDPNSTSYIGTSFPLFNQSQVQVRADAGGEGGVIFDSSVAMTQGMFSVTNFANISLANGSVSTAPLNGYQYVPIESVEPEEDVSLEGFTSCNTQATRTTAFYNSPAFLEVANRSAPFLNSLPQYLDGRSVSLVNMWNIYDYMNVQSIHNETFAARLPQGYLAQARALANYHEYGVFSDPSISGIGNIAGRTMLPSLITAMQRIVNQSDPLLLHYSAMAYKPLLSFFNMTGVVASGELPAALVNYAAAMVLEVRQTPGSEPVIRFQFKNGTDDNTLRTFNMSFPGFDGNGDAPLSAFISAFEPAAVNTTLQWCHVCGQNTDRGCAALLGAAANSTSAASSVGHHDRISPVGAGFLGAGLTFAVMSMALAALVFLGFLTFGRGKKHGRSDQRLGSEDGSVREKVPA</sequence>
<comment type="caution">
    <text evidence="3">The sequence shown here is derived from an EMBL/GenBank/DDBJ whole genome shotgun (WGS) entry which is preliminary data.</text>
</comment>
<dbReference type="InterPro" id="IPR050645">
    <property type="entry name" value="Histidine_acid_phosphatase"/>
</dbReference>
<keyword evidence="2" id="KW-0472">Membrane</keyword>